<reference evidence="2 3" key="1">
    <citation type="submission" date="2019-08" db="EMBL/GenBank/DDBJ databases">
        <title>In-depth cultivation of the pig gut microbiome towards novel bacterial diversity and tailored functional studies.</title>
        <authorList>
            <person name="Wylensek D."/>
            <person name="Hitch T.C.A."/>
            <person name="Clavel T."/>
        </authorList>
    </citation>
    <scope>NUCLEOTIDE SEQUENCE [LARGE SCALE GENOMIC DNA]</scope>
    <source>
        <strain evidence="2 3">BL-389-WT-3D</strain>
    </source>
</reference>
<dbReference type="GO" id="GO:0015297">
    <property type="term" value="F:antiporter activity"/>
    <property type="evidence" value="ECO:0007669"/>
    <property type="project" value="InterPro"/>
</dbReference>
<feature type="transmembrane region" description="Helical" evidence="1">
    <location>
        <begin position="76"/>
        <end position="97"/>
    </location>
</feature>
<keyword evidence="1" id="KW-0472">Membrane</keyword>
<feature type="transmembrane region" description="Helical" evidence="1">
    <location>
        <begin position="109"/>
        <end position="133"/>
    </location>
</feature>
<dbReference type="Proteomes" id="UP000462363">
    <property type="component" value="Unassembled WGS sequence"/>
</dbReference>
<comment type="caution">
    <text evidence="2">The sequence shown here is derived from an EMBL/GenBank/DDBJ whole genome shotgun (WGS) entry which is preliminary data.</text>
</comment>
<proteinExistence type="predicted"/>
<dbReference type="EMBL" id="VUMB01000006">
    <property type="protein sequence ID" value="MSS39564.1"/>
    <property type="molecule type" value="Genomic_DNA"/>
</dbReference>
<protein>
    <submittedName>
        <fullName evidence="2">Uncharacterized protein</fullName>
    </submittedName>
</protein>
<keyword evidence="1" id="KW-0812">Transmembrane</keyword>
<dbReference type="GO" id="GO:0042910">
    <property type="term" value="F:xenobiotic transmembrane transporter activity"/>
    <property type="evidence" value="ECO:0007669"/>
    <property type="project" value="InterPro"/>
</dbReference>
<name>A0A844FAX8_CLOSV</name>
<keyword evidence="1" id="KW-1133">Transmembrane helix</keyword>
<dbReference type="Pfam" id="PF01554">
    <property type="entry name" value="MatE"/>
    <property type="match status" value="1"/>
</dbReference>
<evidence type="ECO:0000313" key="2">
    <source>
        <dbReference type="EMBL" id="MSS39564.1"/>
    </source>
</evidence>
<gene>
    <name evidence="2" type="ORF">FYJ37_04105</name>
</gene>
<evidence type="ECO:0000256" key="1">
    <source>
        <dbReference type="SAM" id="Phobius"/>
    </source>
</evidence>
<feature type="transmembrane region" description="Helical" evidence="1">
    <location>
        <begin position="145"/>
        <end position="165"/>
    </location>
</feature>
<sequence length="175" mass="19519">MDEQSRKHYISHQLYRRTFEREIDLILYRQIGGIFKIPSAPDILRCRGTGENGVAPVISFNYGARCRLRLKNLYRICLRFIAASSAGIFLASLLFGPRLVALFAGSETIVYDIAVPGFLLFSFSFLFSGMNYLLILPALNGVNGVWPAVPVAKLLTFGVSAYFLYSCRAKYSLGG</sequence>
<dbReference type="InterPro" id="IPR002528">
    <property type="entry name" value="MATE_fam"/>
</dbReference>
<dbReference type="AlphaFoldDB" id="A0A844FAX8"/>
<accession>A0A844FAX8</accession>
<organism evidence="2 3">
    <name type="scientific">Clostridium scindens (strain JCM 10418 / VPI 12708)</name>
    <dbReference type="NCBI Taxonomy" id="29347"/>
    <lineage>
        <taxon>Bacteria</taxon>
        <taxon>Bacillati</taxon>
        <taxon>Bacillota</taxon>
        <taxon>Clostridia</taxon>
        <taxon>Lachnospirales</taxon>
        <taxon>Lachnospiraceae</taxon>
    </lineage>
</organism>
<dbReference type="GO" id="GO:0016020">
    <property type="term" value="C:membrane"/>
    <property type="evidence" value="ECO:0007669"/>
    <property type="project" value="InterPro"/>
</dbReference>
<evidence type="ECO:0000313" key="3">
    <source>
        <dbReference type="Proteomes" id="UP000462363"/>
    </source>
</evidence>